<dbReference type="PATRIC" id="fig|1415166.3.peg.662"/>
<name>W5T8L2_9NOCA</name>
<reference evidence="2 3" key="1">
    <citation type="journal article" date="2014" name="Appl. Environ. Microbiol.">
        <title>Insights into the Microbial Degradation of Rubber and Gutta-Percha by Analysis of the Complete Genome of Nocardia nova SH22a.</title>
        <authorList>
            <person name="Luo Q."/>
            <person name="Hiessl S."/>
            <person name="Poehlein A."/>
            <person name="Daniel R."/>
            <person name="Steinbuchel A."/>
        </authorList>
    </citation>
    <scope>NUCLEOTIDE SEQUENCE [LARGE SCALE GENOMIC DNA]</scope>
    <source>
        <strain evidence="2">SH22a</strain>
    </source>
</reference>
<dbReference type="RefSeq" id="WP_025346986.1">
    <property type="nucleotide sequence ID" value="NZ_CP006850.1"/>
</dbReference>
<evidence type="ECO:0000256" key="1">
    <source>
        <dbReference type="SAM" id="MobiDB-lite"/>
    </source>
</evidence>
<dbReference type="InterPro" id="IPR019587">
    <property type="entry name" value="Polyketide_cyclase/dehydratase"/>
</dbReference>
<feature type="region of interest" description="Disordered" evidence="1">
    <location>
        <begin position="1"/>
        <end position="23"/>
    </location>
</feature>
<gene>
    <name evidence="2" type="ORF">NONO_c06470</name>
</gene>
<evidence type="ECO:0000313" key="2">
    <source>
        <dbReference type="EMBL" id="AHH15459.1"/>
    </source>
</evidence>
<dbReference type="eggNOG" id="COG3832">
    <property type="taxonomic scope" value="Bacteria"/>
</dbReference>
<dbReference type="CDD" id="cd07812">
    <property type="entry name" value="SRPBCC"/>
    <property type="match status" value="1"/>
</dbReference>
<sequence>MKQKAVISEAVPGRTEPPPDGYTASATVHVDAPADLVYDIVSNVIGYPEWVAETIRCTWRGTDTEPRVGARFKGTNKYRWRRWTTKCMVTTAEQGRHFEFSVDPVLIAKLWRREPFALWGYRIVPTANGTEVTEYTRRLEPRLATLWMNRILLGIGDRDVHNQHNIDKSVVSLKTYAESRAAA</sequence>
<dbReference type="HOGENOM" id="CLU_106514_2_0_11"/>
<dbReference type="Proteomes" id="UP000019150">
    <property type="component" value="Chromosome"/>
</dbReference>
<dbReference type="KEGG" id="nno:NONO_c06470"/>
<dbReference type="OrthoDB" id="4618973at2"/>
<dbReference type="AlphaFoldDB" id="W5T8L2"/>
<dbReference type="Pfam" id="PF10604">
    <property type="entry name" value="Polyketide_cyc2"/>
    <property type="match status" value="1"/>
</dbReference>
<dbReference type="InterPro" id="IPR023393">
    <property type="entry name" value="START-like_dom_sf"/>
</dbReference>
<dbReference type="SUPFAM" id="SSF55961">
    <property type="entry name" value="Bet v1-like"/>
    <property type="match status" value="1"/>
</dbReference>
<accession>W5T8L2</accession>
<dbReference type="EMBL" id="CP006850">
    <property type="protein sequence ID" value="AHH15459.1"/>
    <property type="molecule type" value="Genomic_DNA"/>
</dbReference>
<dbReference type="STRING" id="1415166.NONO_c06470"/>
<keyword evidence="3" id="KW-1185">Reference proteome</keyword>
<protein>
    <submittedName>
        <fullName evidence="2">Polyketide cyclase/dehydrase and lipid transport-like protein</fullName>
    </submittedName>
</protein>
<evidence type="ECO:0000313" key="3">
    <source>
        <dbReference type="Proteomes" id="UP000019150"/>
    </source>
</evidence>
<proteinExistence type="predicted"/>
<dbReference type="Gene3D" id="3.30.530.20">
    <property type="match status" value="1"/>
</dbReference>
<organism evidence="2 3">
    <name type="scientific">Nocardia nova SH22a</name>
    <dbReference type="NCBI Taxonomy" id="1415166"/>
    <lineage>
        <taxon>Bacteria</taxon>
        <taxon>Bacillati</taxon>
        <taxon>Actinomycetota</taxon>
        <taxon>Actinomycetes</taxon>
        <taxon>Mycobacteriales</taxon>
        <taxon>Nocardiaceae</taxon>
        <taxon>Nocardia</taxon>
    </lineage>
</organism>